<dbReference type="AlphaFoldDB" id="A0A3B4WKD8"/>
<evidence type="ECO:0000313" key="2">
    <source>
        <dbReference type="Ensembl" id="ENSSLDP00000005084.1"/>
    </source>
</evidence>
<organism evidence="2 3">
    <name type="scientific">Seriola lalandi dorsalis</name>
    <dbReference type="NCBI Taxonomy" id="1841481"/>
    <lineage>
        <taxon>Eukaryota</taxon>
        <taxon>Metazoa</taxon>
        <taxon>Chordata</taxon>
        <taxon>Craniata</taxon>
        <taxon>Vertebrata</taxon>
        <taxon>Euteleostomi</taxon>
        <taxon>Actinopterygii</taxon>
        <taxon>Neopterygii</taxon>
        <taxon>Teleostei</taxon>
        <taxon>Neoteleostei</taxon>
        <taxon>Acanthomorphata</taxon>
        <taxon>Carangaria</taxon>
        <taxon>Carangiformes</taxon>
        <taxon>Carangidae</taxon>
        <taxon>Seriola</taxon>
    </lineage>
</organism>
<reference evidence="2" key="1">
    <citation type="submission" date="2025-08" db="UniProtKB">
        <authorList>
            <consortium name="Ensembl"/>
        </authorList>
    </citation>
    <scope>IDENTIFICATION</scope>
</reference>
<dbReference type="STRING" id="1841481.ENSSLDP00000005084"/>
<dbReference type="Ensembl" id="ENSSLDT00000005248.1">
    <property type="protein sequence ID" value="ENSSLDP00000005084.1"/>
    <property type="gene ID" value="ENSSLDG00000004027.1"/>
</dbReference>
<dbReference type="SUPFAM" id="SSF56436">
    <property type="entry name" value="C-type lectin-like"/>
    <property type="match status" value="1"/>
</dbReference>
<proteinExistence type="predicted"/>
<name>A0A3B4WKD8_SERLL</name>
<dbReference type="Proteomes" id="UP000261360">
    <property type="component" value="Unplaced"/>
</dbReference>
<dbReference type="InterPro" id="IPR016187">
    <property type="entry name" value="CTDL_fold"/>
</dbReference>
<sequence>MGFYFYSLCVGELCADGWVPWNGWCYKLVKDKPQNFTDAQQLCNKTEGGGKGFLASLHSIDSKEMISTHFHPLDVWIGLTGTNMNPTVFKWIDHAPVTFTYWAPNEPVQPTQDTSCVFYSGEVSLC</sequence>
<evidence type="ECO:0000313" key="3">
    <source>
        <dbReference type="Proteomes" id="UP000261360"/>
    </source>
</evidence>
<dbReference type="Pfam" id="PF00059">
    <property type="entry name" value="Lectin_C"/>
    <property type="match status" value="1"/>
</dbReference>
<dbReference type="InterPro" id="IPR001304">
    <property type="entry name" value="C-type_lectin-like"/>
</dbReference>
<dbReference type="PANTHER" id="PTHR22803">
    <property type="entry name" value="MANNOSE, PHOSPHOLIPASE, LECTIN RECEPTOR RELATED"/>
    <property type="match status" value="1"/>
</dbReference>
<dbReference type="InterPro" id="IPR016186">
    <property type="entry name" value="C-type_lectin-like/link_sf"/>
</dbReference>
<protein>
    <submittedName>
        <fullName evidence="2">Lymphocyte antigen 75-like</fullName>
    </submittedName>
</protein>
<evidence type="ECO:0000259" key="1">
    <source>
        <dbReference type="PROSITE" id="PS50041"/>
    </source>
</evidence>
<dbReference type="PROSITE" id="PS50041">
    <property type="entry name" value="C_TYPE_LECTIN_2"/>
    <property type="match status" value="1"/>
</dbReference>
<dbReference type="InterPro" id="IPR050111">
    <property type="entry name" value="C-type_lectin/snaclec_domain"/>
</dbReference>
<keyword evidence="3" id="KW-1185">Reference proteome</keyword>
<dbReference type="SMART" id="SM00034">
    <property type="entry name" value="CLECT"/>
    <property type="match status" value="1"/>
</dbReference>
<dbReference type="Gene3D" id="3.10.100.10">
    <property type="entry name" value="Mannose-Binding Protein A, subunit A"/>
    <property type="match status" value="1"/>
</dbReference>
<accession>A0A3B4WKD8</accession>
<dbReference type="CDD" id="cd00037">
    <property type="entry name" value="CLECT"/>
    <property type="match status" value="1"/>
</dbReference>
<feature type="domain" description="C-type lectin" evidence="1">
    <location>
        <begin position="21"/>
        <end position="126"/>
    </location>
</feature>
<reference evidence="2" key="2">
    <citation type="submission" date="2025-09" db="UniProtKB">
        <authorList>
            <consortium name="Ensembl"/>
        </authorList>
    </citation>
    <scope>IDENTIFICATION</scope>
</reference>